<dbReference type="Proteomes" id="UP000315648">
    <property type="component" value="Unassembled WGS sequence"/>
</dbReference>
<feature type="domain" description="PAC" evidence="10">
    <location>
        <begin position="333"/>
        <end position="385"/>
    </location>
</feature>
<organism evidence="11 12">
    <name type="scientific">Rariglobus hedericola</name>
    <dbReference type="NCBI Taxonomy" id="2597822"/>
    <lineage>
        <taxon>Bacteria</taxon>
        <taxon>Pseudomonadati</taxon>
        <taxon>Verrucomicrobiota</taxon>
        <taxon>Opitutia</taxon>
        <taxon>Opitutales</taxon>
        <taxon>Opitutaceae</taxon>
        <taxon>Rariglobus</taxon>
    </lineage>
</organism>
<dbReference type="InterPro" id="IPR036890">
    <property type="entry name" value="HATPase_C_sf"/>
</dbReference>
<keyword evidence="4" id="KW-0808">Transferase</keyword>
<dbReference type="Pfam" id="PF00072">
    <property type="entry name" value="Response_reg"/>
    <property type="match status" value="2"/>
</dbReference>
<keyword evidence="5" id="KW-0418">Kinase</keyword>
<dbReference type="InterPro" id="IPR000014">
    <property type="entry name" value="PAS"/>
</dbReference>
<dbReference type="InterPro" id="IPR036097">
    <property type="entry name" value="HisK_dim/P_sf"/>
</dbReference>
<dbReference type="SMART" id="SM00448">
    <property type="entry name" value="REC"/>
    <property type="match status" value="2"/>
</dbReference>
<dbReference type="PROSITE" id="PS50109">
    <property type="entry name" value="HIS_KIN"/>
    <property type="match status" value="1"/>
</dbReference>
<dbReference type="InterPro" id="IPR011006">
    <property type="entry name" value="CheY-like_superfamily"/>
</dbReference>
<feature type="modified residue" description="4-aspartylphosphate" evidence="6">
    <location>
        <position position="56"/>
    </location>
</feature>
<dbReference type="PROSITE" id="PS50112">
    <property type="entry name" value="PAS"/>
    <property type="match status" value="2"/>
</dbReference>
<evidence type="ECO:0000256" key="5">
    <source>
        <dbReference type="ARBA" id="ARBA00022777"/>
    </source>
</evidence>
<dbReference type="EC" id="2.7.13.3" evidence="2"/>
<reference evidence="11 12" key="1">
    <citation type="submission" date="2019-07" db="EMBL/GenBank/DDBJ databases">
        <title>Description of 53C-WASEF.</title>
        <authorList>
            <person name="Pitt A."/>
            <person name="Hahn M.W."/>
        </authorList>
    </citation>
    <scope>NUCLEOTIDE SEQUENCE [LARGE SCALE GENOMIC DNA]</scope>
    <source>
        <strain evidence="11 12">53C-WASEF</strain>
    </source>
</reference>
<dbReference type="InterPro" id="IPR013655">
    <property type="entry name" value="PAS_fold_3"/>
</dbReference>
<dbReference type="PRINTS" id="PR00344">
    <property type="entry name" value="BCTRLSENSOR"/>
</dbReference>
<feature type="domain" description="Response regulatory" evidence="8">
    <location>
        <begin position="6"/>
        <end position="121"/>
    </location>
</feature>
<dbReference type="Gene3D" id="3.40.50.2300">
    <property type="match status" value="2"/>
</dbReference>
<evidence type="ECO:0000259" key="9">
    <source>
        <dbReference type="PROSITE" id="PS50112"/>
    </source>
</evidence>
<evidence type="ECO:0000256" key="1">
    <source>
        <dbReference type="ARBA" id="ARBA00000085"/>
    </source>
</evidence>
<dbReference type="InterPro" id="IPR003661">
    <property type="entry name" value="HisK_dim/P_dom"/>
</dbReference>
<evidence type="ECO:0000313" key="11">
    <source>
        <dbReference type="EMBL" id="TSJ78179.1"/>
    </source>
</evidence>
<evidence type="ECO:0000256" key="2">
    <source>
        <dbReference type="ARBA" id="ARBA00012438"/>
    </source>
</evidence>
<dbReference type="InterPro" id="IPR052162">
    <property type="entry name" value="Sensor_kinase/Photoreceptor"/>
</dbReference>
<feature type="domain" description="Response regulatory" evidence="8">
    <location>
        <begin position="644"/>
        <end position="760"/>
    </location>
</feature>
<evidence type="ECO:0000259" key="8">
    <source>
        <dbReference type="PROSITE" id="PS50110"/>
    </source>
</evidence>
<sequence length="765" mass="84822">MTPVLKILFAEDNPLDAELVLRQLRRDGFTFESLRVDTEPAFSDALNAEWDLILSDFDLGSFNGLRALELVKSRKLDIPFILISGTIGEDLAVEAIKQGASDYLLKDRLVRLGTAVTQAIMEARLRRERRESEAALAVSESRYRLLVEQASDGIFTVSEEGRYTDVNARGLEMLQYSRSEFLGLTLGTLLAPTDWPRLAEEVSYLRNGQSRVSEFRIRRRDGTWFDAEISARALPDGQLLGIVRDLTERRRSEQALRESEERFRQIAENINGVFWITDPLNQDLLYVSPGYEMIWGRSCESLYGAPSTWTDAIHEDDRERVERAVSLQAMGGYHEVYRILRPDGTLRWVRDRAFPIKDASGNVYRIVGTTEDITDWRKLEEQFLQAQKLEAIGTLAGGIAHDFNNILGAIIGYIELAKMGLKGNPSAHQYLEMVLQGANRAASLVKQILAFSRQQDHQRVTLQLRHVVAEPIKLLRATIPAMIDFDVSLDSDLPVVQADPTQIHQVVMNLCTNAAHAMHGRPGRLGVKLEKFLMDPRQTEVVAANLKPGLYVRLIVSDTGCGMERSTLERIFEPFFTTKGPGEGTGLGLSVVHGIMQSHEGAVTVHSEPGEGTSFHLYFPADGTAAVEVKPIEKNEIARGSGQHVLFIDDEQPLAQLGQSILEALGYRATAFTDAAEALAHFKSAPGDFDLVITDLSMPGIMGTDLAAEILAIRSDIPVVLTTGYSAKMDSGAVQSLGIGELLLKPFSFRSLSIAVDRLLSESRS</sequence>
<accession>A0A556QNH6</accession>
<proteinExistence type="predicted"/>
<keyword evidence="12" id="KW-1185">Reference proteome</keyword>
<dbReference type="GO" id="GO:0000155">
    <property type="term" value="F:phosphorelay sensor kinase activity"/>
    <property type="evidence" value="ECO:0007669"/>
    <property type="project" value="InterPro"/>
</dbReference>
<dbReference type="AlphaFoldDB" id="A0A556QNH6"/>
<keyword evidence="3 6" id="KW-0597">Phosphoprotein</keyword>
<dbReference type="OrthoDB" id="185328at2"/>
<dbReference type="NCBIfam" id="TIGR00229">
    <property type="entry name" value="sensory_box"/>
    <property type="match status" value="2"/>
</dbReference>
<evidence type="ECO:0000256" key="4">
    <source>
        <dbReference type="ARBA" id="ARBA00022679"/>
    </source>
</evidence>
<evidence type="ECO:0000256" key="6">
    <source>
        <dbReference type="PROSITE-ProRule" id="PRU00169"/>
    </source>
</evidence>
<dbReference type="Pfam" id="PF08447">
    <property type="entry name" value="PAS_3"/>
    <property type="match status" value="1"/>
</dbReference>
<evidence type="ECO:0000259" key="10">
    <source>
        <dbReference type="PROSITE" id="PS50113"/>
    </source>
</evidence>
<feature type="domain" description="PAS" evidence="9">
    <location>
        <begin position="259"/>
        <end position="332"/>
    </location>
</feature>
<dbReference type="SMART" id="SM00387">
    <property type="entry name" value="HATPase_c"/>
    <property type="match status" value="1"/>
</dbReference>
<dbReference type="PROSITE" id="PS50110">
    <property type="entry name" value="RESPONSE_REGULATORY"/>
    <property type="match status" value="2"/>
</dbReference>
<dbReference type="PANTHER" id="PTHR43304">
    <property type="entry name" value="PHYTOCHROME-LIKE PROTEIN CPH1"/>
    <property type="match status" value="1"/>
</dbReference>
<dbReference type="InterPro" id="IPR003594">
    <property type="entry name" value="HATPase_dom"/>
</dbReference>
<feature type="domain" description="PAC" evidence="10">
    <location>
        <begin position="211"/>
        <end position="258"/>
    </location>
</feature>
<dbReference type="SUPFAM" id="SSF47384">
    <property type="entry name" value="Homodimeric domain of signal transducing histidine kinase"/>
    <property type="match status" value="1"/>
</dbReference>
<protein>
    <recommendedName>
        <fullName evidence="2">histidine kinase</fullName>
        <ecNumber evidence="2">2.7.13.3</ecNumber>
    </recommendedName>
</protein>
<dbReference type="InterPro" id="IPR000700">
    <property type="entry name" value="PAS-assoc_C"/>
</dbReference>
<comment type="caution">
    <text evidence="11">The sequence shown here is derived from an EMBL/GenBank/DDBJ whole genome shotgun (WGS) entry which is preliminary data.</text>
</comment>
<dbReference type="InterPro" id="IPR001789">
    <property type="entry name" value="Sig_transdc_resp-reg_receiver"/>
</dbReference>
<dbReference type="PANTHER" id="PTHR43304:SF1">
    <property type="entry name" value="PAC DOMAIN-CONTAINING PROTEIN"/>
    <property type="match status" value="1"/>
</dbReference>
<name>A0A556QNH6_9BACT</name>
<dbReference type="InterPro" id="IPR013656">
    <property type="entry name" value="PAS_4"/>
</dbReference>
<dbReference type="RefSeq" id="WP_144228520.1">
    <property type="nucleotide sequence ID" value="NZ_CBCRVV010000025.1"/>
</dbReference>
<evidence type="ECO:0000256" key="3">
    <source>
        <dbReference type="ARBA" id="ARBA00022553"/>
    </source>
</evidence>
<dbReference type="SUPFAM" id="SSF52172">
    <property type="entry name" value="CheY-like"/>
    <property type="match status" value="2"/>
</dbReference>
<dbReference type="SMART" id="SM00091">
    <property type="entry name" value="PAS"/>
    <property type="match status" value="2"/>
</dbReference>
<dbReference type="Pfam" id="PF02518">
    <property type="entry name" value="HATPase_c"/>
    <property type="match status" value="1"/>
</dbReference>
<dbReference type="InterPro" id="IPR001610">
    <property type="entry name" value="PAC"/>
</dbReference>
<dbReference type="InterPro" id="IPR005467">
    <property type="entry name" value="His_kinase_dom"/>
</dbReference>
<evidence type="ECO:0000313" key="12">
    <source>
        <dbReference type="Proteomes" id="UP000315648"/>
    </source>
</evidence>
<dbReference type="InterPro" id="IPR035965">
    <property type="entry name" value="PAS-like_dom_sf"/>
</dbReference>
<dbReference type="InterPro" id="IPR004358">
    <property type="entry name" value="Sig_transdc_His_kin-like_C"/>
</dbReference>
<gene>
    <name evidence="11" type="ORF">FPL22_02405</name>
</gene>
<dbReference type="Gene3D" id="3.30.565.10">
    <property type="entry name" value="Histidine kinase-like ATPase, C-terminal domain"/>
    <property type="match status" value="1"/>
</dbReference>
<dbReference type="SMART" id="SM00388">
    <property type="entry name" value="HisKA"/>
    <property type="match status" value="1"/>
</dbReference>
<dbReference type="SUPFAM" id="SSF55785">
    <property type="entry name" value="PYP-like sensor domain (PAS domain)"/>
    <property type="match status" value="2"/>
</dbReference>
<dbReference type="SMART" id="SM00086">
    <property type="entry name" value="PAC"/>
    <property type="match status" value="2"/>
</dbReference>
<dbReference type="CDD" id="cd00082">
    <property type="entry name" value="HisKA"/>
    <property type="match status" value="1"/>
</dbReference>
<evidence type="ECO:0000259" key="7">
    <source>
        <dbReference type="PROSITE" id="PS50109"/>
    </source>
</evidence>
<dbReference type="PROSITE" id="PS50113">
    <property type="entry name" value="PAC"/>
    <property type="match status" value="2"/>
</dbReference>
<dbReference type="EMBL" id="VMBG01000001">
    <property type="protein sequence ID" value="TSJ78179.1"/>
    <property type="molecule type" value="Genomic_DNA"/>
</dbReference>
<dbReference type="CDD" id="cd00130">
    <property type="entry name" value="PAS"/>
    <property type="match status" value="2"/>
</dbReference>
<dbReference type="Pfam" id="PF00512">
    <property type="entry name" value="HisKA"/>
    <property type="match status" value="1"/>
</dbReference>
<dbReference type="Gene3D" id="1.10.287.130">
    <property type="match status" value="1"/>
</dbReference>
<dbReference type="SUPFAM" id="SSF55874">
    <property type="entry name" value="ATPase domain of HSP90 chaperone/DNA topoisomerase II/histidine kinase"/>
    <property type="match status" value="1"/>
</dbReference>
<dbReference type="Gene3D" id="3.30.450.20">
    <property type="entry name" value="PAS domain"/>
    <property type="match status" value="2"/>
</dbReference>
<dbReference type="Pfam" id="PF08448">
    <property type="entry name" value="PAS_4"/>
    <property type="match status" value="1"/>
</dbReference>
<feature type="domain" description="PAS" evidence="9">
    <location>
        <begin position="139"/>
        <end position="209"/>
    </location>
</feature>
<comment type="catalytic activity">
    <reaction evidence="1">
        <text>ATP + protein L-histidine = ADP + protein N-phospho-L-histidine.</text>
        <dbReference type="EC" id="2.7.13.3"/>
    </reaction>
</comment>
<feature type="domain" description="Histidine kinase" evidence="7">
    <location>
        <begin position="398"/>
        <end position="623"/>
    </location>
</feature>
<feature type="modified residue" description="4-aspartylphosphate" evidence="6">
    <location>
        <position position="695"/>
    </location>
</feature>
<dbReference type="CDD" id="cd00156">
    <property type="entry name" value="REC"/>
    <property type="match status" value="1"/>
</dbReference>